<dbReference type="STRING" id="645517.A6F65_00614"/>
<name>A0A1C7D621_9SPHN</name>
<accession>A0A1C7D621</accession>
<feature type="region of interest" description="Disordered" evidence="1">
    <location>
        <begin position="25"/>
        <end position="74"/>
    </location>
</feature>
<keyword evidence="4" id="KW-1185">Reference proteome</keyword>
<organism evidence="3 4">
    <name type="scientific">Paraurantiacibacter namhicola</name>
    <dbReference type="NCBI Taxonomy" id="645517"/>
    <lineage>
        <taxon>Bacteria</taxon>
        <taxon>Pseudomonadati</taxon>
        <taxon>Pseudomonadota</taxon>
        <taxon>Alphaproteobacteria</taxon>
        <taxon>Sphingomonadales</taxon>
        <taxon>Erythrobacteraceae</taxon>
        <taxon>Paraurantiacibacter</taxon>
    </lineage>
</organism>
<evidence type="ECO:0000313" key="4">
    <source>
        <dbReference type="Proteomes" id="UP000092698"/>
    </source>
</evidence>
<dbReference type="PATRIC" id="fig|645517.4.peg.616"/>
<evidence type="ECO:0000256" key="2">
    <source>
        <dbReference type="SAM" id="SignalP"/>
    </source>
</evidence>
<dbReference type="Proteomes" id="UP000092698">
    <property type="component" value="Chromosome"/>
</dbReference>
<reference evidence="3 4" key="1">
    <citation type="submission" date="2016-07" db="EMBL/GenBank/DDBJ databases">
        <title>Complete genome sequence of Altererythrobacter namhicola JCM 16345T, containing esterase-encoding genes.</title>
        <authorList>
            <person name="Cheng H."/>
            <person name="Wu Y.-H."/>
            <person name="Jian S.-L."/>
            <person name="Huo Y.-Y."/>
            <person name="Wang C.-S."/>
            <person name="Xu X.-W."/>
        </authorList>
    </citation>
    <scope>NUCLEOTIDE SEQUENCE [LARGE SCALE GENOMIC DNA]</scope>
    <source>
        <strain evidence="3 4">JCM 16345</strain>
    </source>
</reference>
<dbReference type="RefSeq" id="WP_067785864.1">
    <property type="nucleotide sequence ID" value="NZ_CP016545.1"/>
</dbReference>
<protein>
    <submittedName>
        <fullName evidence="3">Uncharacterized protein</fullName>
    </submittedName>
</protein>
<proteinExistence type="predicted"/>
<dbReference type="AlphaFoldDB" id="A0A1C7D621"/>
<keyword evidence="2" id="KW-0732">Signal</keyword>
<dbReference type="EMBL" id="CP016545">
    <property type="protein sequence ID" value="ANU06936.1"/>
    <property type="molecule type" value="Genomic_DNA"/>
</dbReference>
<dbReference type="OrthoDB" id="7429203at2"/>
<feature type="chain" id="PRO_5008884295" evidence="2">
    <location>
        <begin position="27"/>
        <end position="74"/>
    </location>
</feature>
<evidence type="ECO:0000313" key="3">
    <source>
        <dbReference type="EMBL" id="ANU06936.1"/>
    </source>
</evidence>
<gene>
    <name evidence="3" type="ORF">A6F65_00614</name>
</gene>
<sequence length="74" mass="7315">MSRPNLLRCAAALAAIALLPACGSDADPGPGGVNVSEAKALDDAAAMLEERRPELPEASETSGAEPGTAPAATE</sequence>
<feature type="signal peptide" evidence="2">
    <location>
        <begin position="1"/>
        <end position="26"/>
    </location>
</feature>
<dbReference type="KEGG" id="anh:A6F65_00614"/>
<evidence type="ECO:0000256" key="1">
    <source>
        <dbReference type="SAM" id="MobiDB-lite"/>
    </source>
</evidence>